<dbReference type="InterPro" id="IPR020846">
    <property type="entry name" value="MFS_dom"/>
</dbReference>
<dbReference type="Proteomes" id="UP000199017">
    <property type="component" value="Unassembled WGS sequence"/>
</dbReference>
<evidence type="ECO:0000256" key="1">
    <source>
        <dbReference type="ARBA" id="ARBA00004651"/>
    </source>
</evidence>
<feature type="transmembrane region" description="Helical" evidence="6">
    <location>
        <begin position="421"/>
        <end position="444"/>
    </location>
</feature>
<dbReference type="PANTHER" id="PTHR42718:SF9">
    <property type="entry name" value="MAJOR FACILITATOR SUPERFAMILY MULTIDRUG TRANSPORTER MFSC"/>
    <property type="match status" value="1"/>
</dbReference>
<comment type="subcellular location">
    <subcellularLocation>
        <location evidence="1">Cell membrane</location>
        <topology evidence="1">Multi-pass membrane protein</topology>
    </subcellularLocation>
</comment>
<feature type="transmembrane region" description="Helical" evidence="6">
    <location>
        <begin position="141"/>
        <end position="159"/>
    </location>
</feature>
<evidence type="ECO:0000256" key="4">
    <source>
        <dbReference type="ARBA" id="ARBA00022989"/>
    </source>
</evidence>
<organism evidence="8 9">
    <name type="scientific">Alteribacillus bidgolensis</name>
    <dbReference type="NCBI Taxonomy" id="930129"/>
    <lineage>
        <taxon>Bacteria</taxon>
        <taxon>Bacillati</taxon>
        <taxon>Bacillota</taxon>
        <taxon>Bacilli</taxon>
        <taxon>Bacillales</taxon>
        <taxon>Bacillaceae</taxon>
        <taxon>Alteribacillus</taxon>
    </lineage>
</organism>
<dbReference type="PROSITE" id="PS50850">
    <property type="entry name" value="MFS"/>
    <property type="match status" value="1"/>
</dbReference>
<feature type="transmembrane region" description="Helical" evidence="6">
    <location>
        <begin position="165"/>
        <end position="183"/>
    </location>
</feature>
<feature type="transmembrane region" description="Helical" evidence="6">
    <location>
        <begin position="195"/>
        <end position="214"/>
    </location>
</feature>
<dbReference type="RefSeq" id="WP_091583503.1">
    <property type="nucleotide sequence ID" value="NZ_FNDU01000004.1"/>
</dbReference>
<dbReference type="AlphaFoldDB" id="A0A1G8H3Q4"/>
<dbReference type="InterPro" id="IPR036259">
    <property type="entry name" value="MFS_trans_sf"/>
</dbReference>
<evidence type="ECO:0000256" key="5">
    <source>
        <dbReference type="ARBA" id="ARBA00023136"/>
    </source>
</evidence>
<evidence type="ECO:0000313" key="9">
    <source>
        <dbReference type="Proteomes" id="UP000199017"/>
    </source>
</evidence>
<evidence type="ECO:0000256" key="3">
    <source>
        <dbReference type="ARBA" id="ARBA00022692"/>
    </source>
</evidence>
<proteinExistence type="predicted"/>
<feature type="transmembrane region" description="Helical" evidence="6">
    <location>
        <begin position="345"/>
        <end position="366"/>
    </location>
</feature>
<keyword evidence="3 6" id="KW-0812">Transmembrane</keyword>
<dbReference type="OrthoDB" id="2403626at2"/>
<dbReference type="GO" id="GO:0005886">
    <property type="term" value="C:plasma membrane"/>
    <property type="evidence" value="ECO:0007669"/>
    <property type="project" value="UniProtKB-SubCell"/>
</dbReference>
<feature type="transmembrane region" description="Helical" evidence="6">
    <location>
        <begin position="287"/>
        <end position="306"/>
    </location>
</feature>
<dbReference type="PANTHER" id="PTHR42718">
    <property type="entry name" value="MAJOR FACILITATOR SUPERFAMILY MULTIDRUG TRANSPORTER MFSC"/>
    <property type="match status" value="1"/>
</dbReference>
<feature type="transmembrane region" description="Helical" evidence="6">
    <location>
        <begin position="255"/>
        <end position="275"/>
    </location>
</feature>
<feature type="transmembrane region" description="Helical" evidence="6">
    <location>
        <begin position="220"/>
        <end position="239"/>
    </location>
</feature>
<feature type="transmembrane region" description="Helical" evidence="6">
    <location>
        <begin position="79"/>
        <end position="103"/>
    </location>
</feature>
<keyword evidence="4 6" id="KW-1133">Transmembrane helix</keyword>
<evidence type="ECO:0000256" key="6">
    <source>
        <dbReference type="SAM" id="Phobius"/>
    </source>
</evidence>
<feature type="transmembrane region" description="Helical" evidence="6">
    <location>
        <begin position="318"/>
        <end position="339"/>
    </location>
</feature>
<sequence length="468" mass="51035">MEYGVQQQTEEKLMRVVMFTLALSAMSVLMFNFVLPQIREEFGLTNAQVSWVTSSYALIYGVGTIIYGKLADRYKLKDLLTIGLLFFAVGSMTGLTSQTFWMVLAGRCIQAMGAASIPAAAMLIPVRYFPPERRGSAMGMVFVGLAIGSALGPVISALILSFVHWRWLFCIPFFILITLPFYRKYLGDERGDHRKLDWIGGGLLAAGVTLLLLSVTVGEWLFAIGGVLSVVLFLIRICFTSDPFIQPYLFTIKSYTIGLTITFLISGIGFSLYYLSPLLLADIHQLPPSWIGFALVPGAAASAILGRSGGRLADLKGNSYLFFIASMLLVSCFVLLSTFTGVSPVFIAIFLILGNVGQTFMMIAMSNSVSMTLSKEQAGVGMGLLAMLNFIAGGIAAGVYGKMADLGAVRHWNPVHYYSNGAIYSNIFLILATLHVGVLSLYVIQFNRGVFSRSKIVRESSINCNVKE</sequence>
<dbReference type="CDD" id="cd17321">
    <property type="entry name" value="MFS_MMR_MDR_like"/>
    <property type="match status" value="1"/>
</dbReference>
<accession>A0A1G8H3Q4</accession>
<feature type="transmembrane region" description="Helical" evidence="6">
    <location>
        <begin position="378"/>
        <end position="401"/>
    </location>
</feature>
<dbReference type="EMBL" id="FNDU01000004">
    <property type="protein sequence ID" value="SDI01274.1"/>
    <property type="molecule type" value="Genomic_DNA"/>
</dbReference>
<evidence type="ECO:0000259" key="7">
    <source>
        <dbReference type="PROSITE" id="PS50850"/>
    </source>
</evidence>
<gene>
    <name evidence="8" type="ORF">SAMN05216352_10496</name>
</gene>
<evidence type="ECO:0000313" key="8">
    <source>
        <dbReference type="EMBL" id="SDI01274.1"/>
    </source>
</evidence>
<dbReference type="STRING" id="930129.SAMN05216352_10496"/>
<feature type="transmembrane region" description="Helical" evidence="6">
    <location>
        <begin position="16"/>
        <end position="35"/>
    </location>
</feature>
<dbReference type="Pfam" id="PF07690">
    <property type="entry name" value="MFS_1"/>
    <property type="match status" value="1"/>
</dbReference>
<keyword evidence="5 6" id="KW-0472">Membrane</keyword>
<feature type="domain" description="Major facilitator superfamily (MFS) profile" evidence="7">
    <location>
        <begin position="13"/>
        <end position="449"/>
    </location>
</feature>
<keyword evidence="2" id="KW-0813">Transport</keyword>
<dbReference type="Gene3D" id="1.20.1250.20">
    <property type="entry name" value="MFS general substrate transporter like domains"/>
    <property type="match status" value="2"/>
</dbReference>
<keyword evidence="9" id="KW-1185">Reference proteome</keyword>
<reference evidence="8 9" key="1">
    <citation type="submission" date="2016-10" db="EMBL/GenBank/DDBJ databases">
        <authorList>
            <person name="de Groot N.N."/>
        </authorList>
    </citation>
    <scope>NUCLEOTIDE SEQUENCE [LARGE SCALE GENOMIC DNA]</scope>
    <source>
        <strain evidence="9">P4B,CCM 7963,CECT 7998,DSM 25260,IBRC-M 10614,KCTC 13821</strain>
    </source>
</reference>
<dbReference type="GO" id="GO:0022857">
    <property type="term" value="F:transmembrane transporter activity"/>
    <property type="evidence" value="ECO:0007669"/>
    <property type="project" value="InterPro"/>
</dbReference>
<feature type="transmembrane region" description="Helical" evidence="6">
    <location>
        <begin position="109"/>
        <end position="129"/>
    </location>
</feature>
<evidence type="ECO:0000256" key="2">
    <source>
        <dbReference type="ARBA" id="ARBA00022448"/>
    </source>
</evidence>
<dbReference type="SUPFAM" id="SSF103473">
    <property type="entry name" value="MFS general substrate transporter"/>
    <property type="match status" value="1"/>
</dbReference>
<feature type="transmembrane region" description="Helical" evidence="6">
    <location>
        <begin position="47"/>
        <end position="67"/>
    </location>
</feature>
<name>A0A1G8H3Q4_9BACI</name>
<dbReference type="InterPro" id="IPR011701">
    <property type="entry name" value="MFS"/>
</dbReference>
<dbReference type="PRINTS" id="PR01036">
    <property type="entry name" value="TCRTETB"/>
</dbReference>
<protein>
    <submittedName>
        <fullName evidence="8">MFS transporter, DHA2 family, metal-tetracycline-proton antiporter</fullName>
    </submittedName>
</protein>